<reference evidence="1" key="2">
    <citation type="submission" date="2021-04" db="EMBL/GenBank/DDBJ databases">
        <authorList>
            <person name="Gilroy R."/>
        </authorList>
    </citation>
    <scope>NUCLEOTIDE SEQUENCE</scope>
    <source>
        <strain evidence="1">CHK169-4300</strain>
    </source>
</reference>
<accession>A0A9D2G1N0</accession>
<protein>
    <submittedName>
        <fullName evidence="1">Uncharacterized protein</fullName>
    </submittedName>
</protein>
<dbReference type="AlphaFoldDB" id="A0A9D2G1N0"/>
<organism evidence="1 2">
    <name type="scientific">Candidatus Atopostipes pullistercoris</name>
    <dbReference type="NCBI Taxonomy" id="2838467"/>
    <lineage>
        <taxon>Bacteria</taxon>
        <taxon>Bacillati</taxon>
        <taxon>Bacillota</taxon>
        <taxon>Bacilli</taxon>
        <taxon>Lactobacillales</taxon>
        <taxon>Carnobacteriaceae</taxon>
        <taxon>Atopostipes</taxon>
    </lineage>
</organism>
<name>A0A9D2G1N0_9LACT</name>
<evidence type="ECO:0000313" key="2">
    <source>
        <dbReference type="Proteomes" id="UP000824106"/>
    </source>
</evidence>
<proteinExistence type="predicted"/>
<dbReference type="Proteomes" id="UP000824106">
    <property type="component" value="Unassembled WGS sequence"/>
</dbReference>
<comment type="caution">
    <text evidence="1">The sequence shown here is derived from an EMBL/GenBank/DDBJ whole genome shotgun (WGS) entry which is preliminary data.</text>
</comment>
<sequence length="51" mass="5912">MLGVIEDGNDKIVFSKGELDDLINKAWEEHNEYVRAKLSEEEANSIYRDVK</sequence>
<dbReference type="EMBL" id="DXAZ01000104">
    <property type="protein sequence ID" value="HIZ71419.1"/>
    <property type="molecule type" value="Genomic_DNA"/>
</dbReference>
<reference evidence="1" key="1">
    <citation type="journal article" date="2021" name="PeerJ">
        <title>Extensive microbial diversity within the chicken gut microbiome revealed by metagenomics and culture.</title>
        <authorList>
            <person name="Gilroy R."/>
            <person name="Ravi A."/>
            <person name="Getino M."/>
            <person name="Pursley I."/>
            <person name="Horton D.L."/>
            <person name="Alikhan N.F."/>
            <person name="Baker D."/>
            <person name="Gharbi K."/>
            <person name="Hall N."/>
            <person name="Watson M."/>
            <person name="Adriaenssens E.M."/>
            <person name="Foster-Nyarko E."/>
            <person name="Jarju S."/>
            <person name="Secka A."/>
            <person name="Antonio M."/>
            <person name="Oren A."/>
            <person name="Chaudhuri R.R."/>
            <person name="La Ragione R."/>
            <person name="Hildebrand F."/>
            <person name="Pallen M.J."/>
        </authorList>
    </citation>
    <scope>NUCLEOTIDE SEQUENCE</scope>
    <source>
        <strain evidence="1">CHK169-4300</strain>
    </source>
</reference>
<evidence type="ECO:0000313" key="1">
    <source>
        <dbReference type="EMBL" id="HIZ71419.1"/>
    </source>
</evidence>
<gene>
    <name evidence="1" type="ORF">H9808_06605</name>
</gene>